<dbReference type="AlphaFoldDB" id="A0A0R1XFH9"/>
<dbReference type="Proteomes" id="UP000051412">
    <property type="component" value="Unassembled WGS sequence"/>
</dbReference>
<proteinExistence type="inferred from homology"/>
<organism evidence="3 4">
    <name type="scientific">Limosilactobacillus panis DSM 6035</name>
    <dbReference type="NCBI Taxonomy" id="1423782"/>
    <lineage>
        <taxon>Bacteria</taxon>
        <taxon>Bacillati</taxon>
        <taxon>Bacillota</taxon>
        <taxon>Bacilli</taxon>
        <taxon>Lactobacillales</taxon>
        <taxon>Lactobacillaceae</taxon>
        <taxon>Limosilactobacillus</taxon>
    </lineage>
</organism>
<dbReference type="GO" id="GO:0005829">
    <property type="term" value="C:cytosol"/>
    <property type="evidence" value="ECO:0007669"/>
    <property type="project" value="TreeGrafter"/>
</dbReference>
<dbReference type="STRING" id="1423782.FD32_GL000302"/>
<accession>A0A0R1XFH9</accession>
<evidence type="ECO:0000313" key="3">
    <source>
        <dbReference type="EMBL" id="KRM26713.1"/>
    </source>
</evidence>
<dbReference type="SUPFAM" id="SSF55781">
    <property type="entry name" value="GAF domain-like"/>
    <property type="match status" value="1"/>
</dbReference>
<keyword evidence="4" id="KW-1185">Reference proteome</keyword>
<protein>
    <submittedName>
        <fullName evidence="3">GAF domain protein</fullName>
    </submittedName>
</protein>
<sequence length="144" mass="15698">MQQLSALLAGEHQSITIMANTSALVNQVVSQLNWVGFYLYDHDKDDLFLGPFQGNVACMHIKPGHGVCGTAAQHRHMVNVEDVSRFPGYISCDADAQSELVVPLVKDGKLIGVFDIDAPVKGRFDDDLTKFLIDVAAIVVKSID</sequence>
<dbReference type="GO" id="GO:0033745">
    <property type="term" value="F:L-methionine-(R)-S-oxide reductase activity"/>
    <property type="evidence" value="ECO:0007669"/>
    <property type="project" value="TreeGrafter"/>
</dbReference>
<dbReference type="InterPro" id="IPR029016">
    <property type="entry name" value="GAF-like_dom_sf"/>
</dbReference>
<comment type="caution">
    <text evidence="3">The sequence shown here is derived from an EMBL/GenBank/DDBJ whole genome shotgun (WGS) entry which is preliminary data.</text>
</comment>
<dbReference type="PANTHER" id="PTHR21021:SF15">
    <property type="entry name" value="FREE METHIONINE-R-SULFOXIDE REDUCTASE"/>
    <property type="match status" value="1"/>
</dbReference>
<dbReference type="Gene3D" id="3.30.450.40">
    <property type="match status" value="1"/>
</dbReference>
<dbReference type="EMBL" id="AZGM01000076">
    <property type="protein sequence ID" value="KRM26713.1"/>
    <property type="molecule type" value="Genomic_DNA"/>
</dbReference>
<reference evidence="3 4" key="1">
    <citation type="journal article" date="2015" name="Genome Announc.">
        <title>Expanding the biotechnology potential of lactobacilli through comparative genomics of 213 strains and associated genera.</title>
        <authorList>
            <person name="Sun Z."/>
            <person name="Harris H.M."/>
            <person name="McCann A."/>
            <person name="Guo C."/>
            <person name="Argimon S."/>
            <person name="Zhang W."/>
            <person name="Yang X."/>
            <person name="Jeffery I.B."/>
            <person name="Cooney J.C."/>
            <person name="Kagawa T.F."/>
            <person name="Liu W."/>
            <person name="Song Y."/>
            <person name="Salvetti E."/>
            <person name="Wrobel A."/>
            <person name="Rasinkangas P."/>
            <person name="Parkhill J."/>
            <person name="Rea M.C."/>
            <person name="O'Sullivan O."/>
            <person name="Ritari J."/>
            <person name="Douillard F.P."/>
            <person name="Paul Ross R."/>
            <person name="Yang R."/>
            <person name="Briner A.E."/>
            <person name="Felis G.E."/>
            <person name="de Vos W.M."/>
            <person name="Barrangou R."/>
            <person name="Klaenhammer T.R."/>
            <person name="Caufield P.W."/>
            <person name="Cui Y."/>
            <person name="Zhang H."/>
            <person name="O'Toole P.W."/>
        </authorList>
    </citation>
    <scope>NUCLEOTIDE SEQUENCE [LARGE SCALE GENOMIC DNA]</scope>
    <source>
        <strain evidence="3 4">DSM 6035</strain>
    </source>
</reference>
<dbReference type="InterPro" id="IPR003018">
    <property type="entry name" value="GAF"/>
</dbReference>
<dbReference type="PANTHER" id="PTHR21021">
    <property type="entry name" value="GAF/PUTATIVE CYTOSKELETAL PROTEIN"/>
    <property type="match status" value="1"/>
</dbReference>
<evidence type="ECO:0000259" key="2">
    <source>
        <dbReference type="Pfam" id="PF13185"/>
    </source>
</evidence>
<dbReference type="Pfam" id="PF13185">
    <property type="entry name" value="GAF_2"/>
    <property type="match status" value="1"/>
</dbReference>
<comment type="similarity">
    <text evidence="1">Belongs to the free Met sulfoxide reductase family.</text>
</comment>
<evidence type="ECO:0000256" key="1">
    <source>
        <dbReference type="ARBA" id="ARBA00038454"/>
    </source>
</evidence>
<dbReference type="PATRIC" id="fig|1423782.4.peg.309"/>
<name>A0A0R1XFH9_9LACO</name>
<dbReference type="FunFam" id="3.30.450.40:FF:000008">
    <property type="entry name" value="GAF domain-containing proteins"/>
    <property type="match status" value="1"/>
</dbReference>
<dbReference type="InterPro" id="IPR051330">
    <property type="entry name" value="Phosphatase_reg/MetRdx"/>
</dbReference>
<gene>
    <name evidence="3" type="ORF">FD32_GL000302</name>
</gene>
<feature type="domain" description="GAF" evidence="2">
    <location>
        <begin position="32"/>
        <end position="139"/>
    </location>
</feature>
<evidence type="ECO:0000313" key="4">
    <source>
        <dbReference type="Proteomes" id="UP000051412"/>
    </source>
</evidence>